<dbReference type="OrthoDB" id="6556400at2"/>
<feature type="region of interest" description="Disordered" evidence="1">
    <location>
        <begin position="1"/>
        <end position="22"/>
    </location>
</feature>
<dbReference type="KEGG" id="mint:C7M51_01783"/>
<accession>A0A6P1PY29</accession>
<dbReference type="RefSeq" id="WP_160621466.1">
    <property type="nucleotide sequence ID" value="NZ_CP028271.1"/>
</dbReference>
<evidence type="ECO:0000313" key="3">
    <source>
        <dbReference type="Proteomes" id="UP000464053"/>
    </source>
</evidence>
<gene>
    <name evidence="2" type="ORF">C7M51_01783</name>
</gene>
<dbReference type="AlphaFoldDB" id="A0A6P1PY29"/>
<reference evidence="2 3" key="1">
    <citation type="submission" date="2018-03" db="EMBL/GenBank/DDBJ databases">
        <title>Pantoea intestinalis SRCM103226 isolated form the mealworm.</title>
        <authorList>
            <person name="Jeong D.-Y."/>
            <person name="Kim J.W."/>
        </authorList>
    </citation>
    <scope>NUCLEOTIDE SEQUENCE [LARGE SCALE GENOMIC DNA]</scope>
    <source>
        <strain evidence="2 3">SRCM103226</strain>
    </source>
</reference>
<name>A0A6P1PY29_9GAMM</name>
<dbReference type="Proteomes" id="UP000464053">
    <property type="component" value="Chromosome"/>
</dbReference>
<sequence length="66" mass="7635">MNDYLFPGNAAMPTPSSSDHTEAFSKMDSYSEWEQEQHARLLNAVSPELAQRFELDIRDCWISEIK</sequence>
<evidence type="ECO:0000313" key="2">
    <source>
        <dbReference type="EMBL" id="QHM71496.1"/>
    </source>
</evidence>
<keyword evidence="3" id="KW-1185">Reference proteome</keyword>
<proteinExistence type="predicted"/>
<evidence type="ECO:0000256" key="1">
    <source>
        <dbReference type="SAM" id="MobiDB-lite"/>
    </source>
</evidence>
<dbReference type="EMBL" id="CP028271">
    <property type="protein sequence ID" value="QHM71496.1"/>
    <property type="molecule type" value="Genomic_DNA"/>
</dbReference>
<protein>
    <submittedName>
        <fullName evidence="2">Uncharacterized protein</fullName>
    </submittedName>
</protein>
<organism evidence="2 3">
    <name type="scientific">Mixta intestinalis</name>
    <dbReference type="NCBI Taxonomy" id="1615494"/>
    <lineage>
        <taxon>Bacteria</taxon>
        <taxon>Pseudomonadati</taxon>
        <taxon>Pseudomonadota</taxon>
        <taxon>Gammaproteobacteria</taxon>
        <taxon>Enterobacterales</taxon>
        <taxon>Erwiniaceae</taxon>
        <taxon>Mixta</taxon>
    </lineage>
</organism>